<accession>A0A2N1IKK9</accession>
<evidence type="ECO:0000313" key="1">
    <source>
        <dbReference type="EMBL" id="PKI18787.1"/>
    </source>
</evidence>
<comment type="caution">
    <text evidence="1">The sequence shown here is derived from an EMBL/GenBank/DDBJ whole genome shotgun (WGS) entry which is preliminary data.</text>
</comment>
<reference evidence="1 2" key="1">
    <citation type="submission" date="2017-12" db="EMBL/GenBank/DDBJ databases">
        <title>Isolation and characterization of an aerobic denitrifying Pseudomonas monteilii CY06 from aquaculture ponds.</title>
        <authorList>
            <person name="Ma Q."/>
            <person name="Cai Y."/>
            <person name="He Z."/>
        </authorList>
    </citation>
    <scope>NUCLEOTIDE SEQUENCE [LARGE SCALE GENOMIC DNA]</scope>
    <source>
        <strain evidence="1 2">CY06</strain>
    </source>
</reference>
<protein>
    <submittedName>
        <fullName evidence="1">Uncharacterized protein</fullName>
    </submittedName>
</protein>
<gene>
    <name evidence="1" type="ORF">CXB65_25625</name>
</gene>
<dbReference type="AlphaFoldDB" id="A0A2N1IKK9"/>
<evidence type="ECO:0000313" key="2">
    <source>
        <dbReference type="Proteomes" id="UP000233399"/>
    </source>
</evidence>
<name>A0A2N1IKK9_9PSED</name>
<dbReference type="RefSeq" id="WP_101196756.1">
    <property type="nucleotide sequence ID" value="NZ_PJCG01000081.1"/>
</dbReference>
<dbReference type="EMBL" id="PJCG01000081">
    <property type="protein sequence ID" value="PKI18787.1"/>
    <property type="molecule type" value="Genomic_DNA"/>
</dbReference>
<dbReference type="Proteomes" id="UP000233399">
    <property type="component" value="Unassembled WGS sequence"/>
</dbReference>
<organism evidence="1 2">
    <name type="scientific">Pseudomonas monteilii</name>
    <dbReference type="NCBI Taxonomy" id="76759"/>
    <lineage>
        <taxon>Bacteria</taxon>
        <taxon>Pseudomonadati</taxon>
        <taxon>Pseudomonadota</taxon>
        <taxon>Gammaproteobacteria</taxon>
        <taxon>Pseudomonadales</taxon>
        <taxon>Pseudomonadaceae</taxon>
        <taxon>Pseudomonas</taxon>
    </lineage>
</organism>
<proteinExistence type="predicted"/>
<sequence length="91" mass="10999">MRDMFMNGWDWIASVAMLMLLMILLMLLVQYLQTNKAWRLLEHWHATTKERQQRMSWHAEENRELKSALRAEKAHVEQLQRKVEILQALLP</sequence>